<feature type="signal peptide" evidence="2">
    <location>
        <begin position="1"/>
        <end position="17"/>
    </location>
</feature>
<gene>
    <name evidence="4" type="ORF">H9863_07550</name>
</gene>
<feature type="domain" description="Capsule synthesis protein CapA" evidence="3">
    <location>
        <begin position="33"/>
        <end position="279"/>
    </location>
</feature>
<dbReference type="Proteomes" id="UP000824202">
    <property type="component" value="Unassembled WGS sequence"/>
</dbReference>
<dbReference type="CDD" id="cd07381">
    <property type="entry name" value="MPP_CapA"/>
    <property type="match status" value="1"/>
</dbReference>
<evidence type="ECO:0000256" key="2">
    <source>
        <dbReference type="SAM" id="SignalP"/>
    </source>
</evidence>
<dbReference type="SMART" id="SM00854">
    <property type="entry name" value="PGA_cap"/>
    <property type="match status" value="1"/>
</dbReference>
<reference evidence="4" key="1">
    <citation type="journal article" date="2021" name="PeerJ">
        <title>Extensive microbial diversity within the chicken gut microbiome revealed by metagenomics and culture.</title>
        <authorList>
            <person name="Gilroy R."/>
            <person name="Ravi A."/>
            <person name="Getino M."/>
            <person name="Pursley I."/>
            <person name="Horton D.L."/>
            <person name="Alikhan N.F."/>
            <person name="Baker D."/>
            <person name="Gharbi K."/>
            <person name="Hall N."/>
            <person name="Watson M."/>
            <person name="Adriaenssens E.M."/>
            <person name="Foster-Nyarko E."/>
            <person name="Jarju S."/>
            <person name="Secka A."/>
            <person name="Antonio M."/>
            <person name="Oren A."/>
            <person name="Chaudhuri R.R."/>
            <person name="La Ragione R."/>
            <person name="Hildebrand F."/>
            <person name="Pallen M.J."/>
        </authorList>
    </citation>
    <scope>NUCLEOTIDE SEQUENCE</scope>
    <source>
        <strain evidence="4">23274</strain>
    </source>
</reference>
<evidence type="ECO:0000259" key="3">
    <source>
        <dbReference type="SMART" id="SM00854"/>
    </source>
</evidence>
<dbReference type="InterPro" id="IPR052169">
    <property type="entry name" value="CW_Biosynth-Accessory"/>
</dbReference>
<evidence type="ECO:0000313" key="4">
    <source>
        <dbReference type="EMBL" id="HIX03951.1"/>
    </source>
</evidence>
<dbReference type="PANTHER" id="PTHR33393:SF12">
    <property type="entry name" value="CAPSULE BIOSYNTHESIS PROTEIN CAPA"/>
    <property type="match status" value="1"/>
</dbReference>
<dbReference type="AlphaFoldDB" id="A0A9D1V0N0"/>
<protein>
    <submittedName>
        <fullName evidence="4">CapA family protein</fullName>
    </submittedName>
</protein>
<reference evidence="4" key="2">
    <citation type="submission" date="2021-04" db="EMBL/GenBank/DDBJ databases">
        <authorList>
            <person name="Gilroy R."/>
        </authorList>
    </citation>
    <scope>NUCLEOTIDE SEQUENCE</scope>
    <source>
        <strain evidence="4">23274</strain>
    </source>
</reference>
<proteinExistence type="inferred from homology"/>
<dbReference type="PANTHER" id="PTHR33393">
    <property type="entry name" value="POLYGLUTAMINE SYNTHESIS ACCESSORY PROTEIN RV0574C-RELATED"/>
    <property type="match status" value="1"/>
</dbReference>
<comment type="similarity">
    <text evidence="1">Belongs to the CapA family.</text>
</comment>
<dbReference type="InterPro" id="IPR029052">
    <property type="entry name" value="Metallo-depent_PP-like"/>
</dbReference>
<sequence length="362" mass="41217">MRRLLLLLVFFPLAAEAQLWLARDTISARDSITLVFSGDVMQHDPQIQGAWDEEKGDYDYMPCFQYIRPYWEEADVVIANLETTLSDRGFSGYPQFCAPWQLARDLRESGVDILTTNNNHSCDKGGKGVQRTLHYLDSLGMPHTGTYADTAAWIAESPLYIRHGQFKIALLSYTYGTNGLPPGKGQVVGMIDTFHIARQIEKARLDTATNIIAFMHWGIEYDTLPNGEQKRLARFLHARGADIVIGSHPHVVQPVEYEMRAGDTVGVTVYSLGNFVSNQSQRRTNGGISLRLKLERQKGKTRYRMDYAGHYVYRPIEEGRRRYYAIPLPDAPRLLGKRDSVLWREFREDTERIIGGVAGKWK</sequence>
<dbReference type="EMBL" id="DXFT01000146">
    <property type="protein sequence ID" value="HIX03951.1"/>
    <property type="molecule type" value="Genomic_DNA"/>
</dbReference>
<name>A0A9D1V0N0_9BACT</name>
<dbReference type="SUPFAM" id="SSF56300">
    <property type="entry name" value="Metallo-dependent phosphatases"/>
    <property type="match status" value="1"/>
</dbReference>
<dbReference type="InterPro" id="IPR019079">
    <property type="entry name" value="Capsule_synth_CapA"/>
</dbReference>
<evidence type="ECO:0000313" key="5">
    <source>
        <dbReference type="Proteomes" id="UP000824202"/>
    </source>
</evidence>
<dbReference type="Pfam" id="PF09587">
    <property type="entry name" value="PGA_cap"/>
    <property type="match status" value="1"/>
</dbReference>
<accession>A0A9D1V0N0</accession>
<dbReference type="Gene3D" id="3.60.21.10">
    <property type="match status" value="1"/>
</dbReference>
<keyword evidence="2" id="KW-0732">Signal</keyword>
<feature type="chain" id="PRO_5038349974" evidence="2">
    <location>
        <begin position="18"/>
        <end position="362"/>
    </location>
</feature>
<comment type="caution">
    <text evidence="4">The sequence shown here is derived from an EMBL/GenBank/DDBJ whole genome shotgun (WGS) entry which is preliminary data.</text>
</comment>
<evidence type="ECO:0000256" key="1">
    <source>
        <dbReference type="ARBA" id="ARBA00005662"/>
    </source>
</evidence>
<organism evidence="4 5">
    <name type="scientific">Candidatus Odoribacter faecigallinarum</name>
    <dbReference type="NCBI Taxonomy" id="2838706"/>
    <lineage>
        <taxon>Bacteria</taxon>
        <taxon>Pseudomonadati</taxon>
        <taxon>Bacteroidota</taxon>
        <taxon>Bacteroidia</taxon>
        <taxon>Bacteroidales</taxon>
        <taxon>Odoribacteraceae</taxon>
        <taxon>Odoribacter</taxon>
    </lineage>
</organism>